<organism evidence="2">
    <name type="scientific">bioreactor metagenome</name>
    <dbReference type="NCBI Taxonomy" id="1076179"/>
    <lineage>
        <taxon>unclassified sequences</taxon>
        <taxon>metagenomes</taxon>
        <taxon>ecological metagenomes</taxon>
    </lineage>
</organism>
<dbReference type="InterPro" id="IPR039552">
    <property type="entry name" value="IS66_C"/>
</dbReference>
<feature type="domain" description="Transposase IS66 C-terminal" evidence="1">
    <location>
        <begin position="4"/>
        <end position="43"/>
    </location>
</feature>
<comment type="caution">
    <text evidence="2">The sequence shown here is derived from an EMBL/GenBank/DDBJ whole genome shotgun (WGS) entry which is preliminary data.</text>
</comment>
<accession>A0A644VQ10</accession>
<dbReference type="Pfam" id="PF13817">
    <property type="entry name" value="DDE_Tnp_IS66_C"/>
    <property type="match status" value="1"/>
</dbReference>
<dbReference type="AlphaFoldDB" id="A0A644VQ10"/>
<reference evidence="2" key="1">
    <citation type="submission" date="2019-08" db="EMBL/GenBank/DDBJ databases">
        <authorList>
            <person name="Kucharzyk K."/>
            <person name="Murdoch R.W."/>
            <person name="Higgins S."/>
            <person name="Loffler F."/>
        </authorList>
    </citation>
    <scope>NUCLEOTIDE SEQUENCE</scope>
</reference>
<gene>
    <name evidence="2" type="ORF">SDC9_39636</name>
</gene>
<evidence type="ECO:0000313" key="2">
    <source>
        <dbReference type="EMBL" id="MPL93504.1"/>
    </source>
</evidence>
<evidence type="ECO:0000259" key="1">
    <source>
        <dbReference type="Pfam" id="PF13817"/>
    </source>
</evidence>
<name>A0A644VQ10_9ZZZZ</name>
<sequence>MVYSLIGSCKAAGVNPAEWLEDVLSKIYSYTKENRNIEELLPHLWKK</sequence>
<dbReference type="EMBL" id="VSSQ01000394">
    <property type="protein sequence ID" value="MPL93504.1"/>
    <property type="molecule type" value="Genomic_DNA"/>
</dbReference>
<proteinExistence type="predicted"/>
<protein>
    <recommendedName>
        <fullName evidence="1">Transposase IS66 C-terminal domain-containing protein</fullName>
    </recommendedName>
</protein>